<comment type="caution">
    <text evidence="1">The sequence shown here is derived from an EMBL/GenBank/DDBJ whole genome shotgun (WGS) entry which is preliminary data.</text>
</comment>
<reference evidence="1" key="1">
    <citation type="journal article" date="2020" name="ISME J.">
        <title>Gammaproteobacteria mediating utilization of methyl-, sulfur- and petroleum organic compounds in deep ocean hydrothermal plumes.</title>
        <authorList>
            <person name="Zhou Z."/>
            <person name="Liu Y."/>
            <person name="Pan J."/>
            <person name="Cron B.R."/>
            <person name="Toner B.M."/>
            <person name="Anantharaman K."/>
            <person name="Breier J.A."/>
            <person name="Dick G.J."/>
            <person name="Li M."/>
        </authorList>
    </citation>
    <scope>NUCLEOTIDE SEQUENCE</scope>
    <source>
        <strain evidence="1">SZUA-1435</strain>
    </source>
</reference>
<dbReference type="AlphaFoldDB" id="A0A833DUQ6"/>
<dbReference type="EMBL" id="DQTV01000100">
    <property type="protein sequence ID" value="HIP57439.1"/>
    <property type="molecule type" value="Genomic_DNA"/>
</dbReference>
<evidence type="ECO:0000313" key="2">
    <source>
        <dbReference type="Proteomes" id="UP000605805"/>
    </source>
</evidence>
<organism evidence="1 2">
    <name type="scientific">Ignisphaera aggregans</name>
    <dbReference type="NCBI Taxonomy" id="334771"/>
    <lineage>
        <taxon>Archaea</taxon>
        <taxon>Thermoproteota</taxon>
        <taxon>Thermoprotei</taxon>
        <taxon>Desulfurococcales</taxon>
        <taxon>Desulfurococcaceae</taxon>
        <taxon>Ignisphaera</taxon>
    </lineage>
</organism>
<proteinExistence type="predicted"/>
<sequence>MVIYDPRKFVKVVEFIQMLGLKYLGVTPDTVDIKGVVIVDDGGIEYLTRKGITVNGPILRLSENLACTVLKAAVAVCKGDVEVRELTVGIDFGRKVGVAVITDSIALTALSFRSIYKALEFIITVLQCLEASKKVVRIGIPRKEDPEYDDFVNKLINLLSSDIGLELVSERGSSKSSTFLKYGKKLDEDALAAINIALGRSE</sequence>
<gene>
    <name evidence="1" type="ORF">EYH02_05170</name>
</gene>
<dbReference type="Proteomes" id="UP000605805">
    <property type="component" value="Unassembled WGS sequence"/>
</dbReference>
<name>A0A833DUQ6_9CREN</name>
<evidence type="ECO:0000313" key="1">
    <source>
        <dbReference type="EMBL" id="HIP57439.1"/>
    </source>
</evidence>
<protein>
    <submittedName>
        <fullName evidence="1">Uncharacterized protein</fullName>
    </submittedName>
</protein>
<accession>A0A833DUQ6</accession>